<proteinExistence type="predicted"/>
<keyword evidence="2 4" id="KW-0732">Signal</keyword>
<feature type="signal peptide" evidence="4">
    <location>
        <begin position="1"/>
        <end position="19"/>
    </location>
</feature>
<dbReference type="AlphaFoldDB" id="A0A9N9X157"/>
<dbReference type="OrthoDB" id="676979at2759"/>
<sequence>MKLIFSILLAAAFAYLVISQTDPSVNCVYQNHTLGYTCYLNTFNPDGIDNFTKIDGEHLKGKIHMDVRRVMSSNTSTTTIIPSILCNSFRFSDHLSIINSFIGYVGPNALRSCSVLTILNLSNNKITDLAPNAFENTRFLRNLILDLNYLMDLPDGIFTPLIHLQNLQINQNFLQVIQTSVFSSHPVLENVFLNYNMILALSPAIIENTNIQTLYMNSNICANGYFYNLSRENLTISLQKCLDNYSAMQIPTTPLPTPPPGSCGVGNIYDRVCELESIVEELSQRIDNLTPDPHK</sequence>
<dbReference type="GO" id="GO:0005615">
    <property type="term" value="C:extracellular space"/>
    <property type="evidence" value="ECO:0007669"/>
    <property type="project" value="TreeGrafter"/>
</dbReference>
<evidence type="ECO:0000256" key="2">
    <source>
        <dbReference type="ARBA" id="ARBA00022729"/>
    </source>
</evidence>
<dbReference type="InterPro" id="IPR001611">
    <property type="entry name" value="Leu-rich_rpt"/>
</dbReference>
<name>A0A9N9X157_9DIPT</name>
<dbReference type="SUPFAM" id="SSF52058">
    <property type="entry name" value="L domain-like"/>
    <property type="match status" value="1"/>
</dbReference>
<dbReference type="Pfam" id="PF13855">
    <property type="entry name" value="LRR_8"/>
    <property type="match status" value="1"/>
</dbReference>
<reference evidence="5" key="1">
    <citation type="submission" date="2022-01" db="EMBL/GenBank/DDBJ databases">
        <authorList>
            <person name="King R."/>
        </authorList>
    </citation>
    <scope>NUCLEOTIDE SEQUENCE</scope>
</reference>
<dbReference type="InterPro" id="IPR032675">
    <property type="entry name" value="LRR_dom_sf"/>
</dbReference>
<dbReference type="PANTHER" id="PTHR24373:SF398">
    <property type="entry name" value="LEUCINE-RICH REPEAT-CONTAINING G-PROTEIN COUPLED RECEPTOR 6"/>
    <property type="match status" value="1"/>
</dbReference>
<dbReference type="InterPro" id="IPR050328">
    <property type="entry name" value="Dev_Immune_Receptor"/>
</dbReference>
<reference evidence="5" key="2">
    <citation type="submission" date="2022-10" db="EMBL/GenBank/DDBJ databases">
        <authorList>
            <consortium name="ENA_rothamsted_submissions"/>
            <consortium name="culmorum"/>
            <person name="King R."/>
        </authorList>
    </citation>
    <scope>NUCLEOTIDE SEQUENCE</scope>
</reference>
<evidence type="ECO:0000256" key="3">
    <source>
        <dbReference type="ARBA" id="ARBA00022737"/>
    </source>
</evidence>
<feature type="chain" id="PRO_5040383433" evidence="4">
    <location>
        <begin position="20"/>
        <end position="295"/>
    </location>
</feature>
<gene>
    <name evidence="5" type="ORF">CHIRRI_LOCUS14541</name>
</gene>
<dbReference type="PANTHER" id="PTHR24373">
    <property type="entry name" value="SLIT RELATED LEUCINE-RICH REPEAT NEURONAL PROTEIN"/>
    <property type="match status" value="1"/>
</dbReference>
<dbReference type="SMART" id="SM00369">
    <property type="entry name" value="LRR_TYP"/>
    <property type="match status" value="3"/>
</dbReference>
<dbReference type="InterPro" id="IPR003591">
    <property type="entry name" value="Leu-rich_rpt_typical-subtyp"/>
</dbReference>
<protein>
    <submittedName>
        <fullName evidence="5">Uncharacterized protein</fullName>
    </submittedName>
</protein>
<dbReference type="Proteomes" id="UP001153620">
    <property type="component" value="Chromosome 4"/>
</dbReference>
<accession>A0A9N9X157</accession>
<evidence type="ECO:0000313" key="6">
    <source>
        <dbReference type="Proteomes" id="UP001153620"/>
    </source>
</evidence>
<keyword evidence="1" id="KW-0433">Leucine-rich repeat</keyword>
<keyword evidence="3" id="KW-0677">Repeat</keyword>
<dbReference type="Gene3D" id="3.80.10.10">
    <property type="entry name" value="Ribonuclease Inhibitor"/>
    <property type="match status" value="1"/>
</dbReference>
<evidence type="ECO:0000256" key="4">
    <source>
        <dbReference type="SAM" id="SignalP"/>
    </source>
</evidence>
<dbReference type="GO" id="GO:0031012">
    <property type="term" value="C:extracellular matrix"/>
    <property type="evidence" value="ECO:0007669"/>
    <property type="project" value="TreeGrafter"/>
</dbReference>
<evidence type="ECO:0000256" key="1">
    <source>
        <dbReference type="ARBA" id="ARBA00022614"/>
    </source>
</evidence>
<evidence type="ECO:0000313" key="5">
    <source>
        <dbReference type="EMBL" id="CAG9811734.1"/>
    </source>
</evidence>
<dbReference type="EMBL" id="OU895880">
    <property type="protein sequence ID" value="CAG9811734.1"/>
    <property type="molecule type" value="Genomic_DNA"/>
</dbReference>
<organism evidence="5 6">
    <name type="scientific">Chironomus riparius</name>
    <dbReference type="NCBI Taxonomy" id="315576"/>
    <lineage>
        <taxon>Eukaryota</taxon>
        <taxon>Metazoa</taxon>
        <taxon>Ecdysozoa</taxon>
        <taxon>Arthropoda</taxon>
        <taxon>Hexapoda</taxon>
        <taxon>Insecta</taxon>
        <taxon>Pterygota</taxon>
        <taxon>Neoptera</taxon>
        <taxon>Endopterygota</taxon>
        <taxon>Diptera</taxon>
        <taxon>Nematocera</taxon>
        <taxon>Chironomoidea</taxon>
        <taxon>Chironomidae</taxon>
        <taxon>Chironominae</taxon>
        <taxon>Chironomus</taxon>
    </lineage>
</organism>
<keyword evidence="6" id="KW-1185">Reference proteome</keyword>